<comment type="subcellular location">
    <subcellularLocation>
        <location evidence="1">Cell outer membrane</location>
        <topology evidence="1">Multi-pass membrane protein</topology>
    </subcellularLocation>
</comment>
<feature type="chain" id="PRO_5046127950" evidence="11">
    <location>
        <begin position="20"/>
        <end position="355"/>
    </location>
</feature>
<evidence type="ECO:0000256" key="10">
    <source>
        <dbReference type="ARBA" id="ARBA00023237"/>
    </source>
</evidence>
<dbReference type="InterPro" id="IPR033900">
    <property type="entry name" value="Gram_neg_porin_domain"/>
</dbReference>
<feature type="signal peptide" evidence="11">
    <location>
        <begin position="1"/>
        <end position="19"/>
    </location>
</feature>
<evidence type="ECO:0000313" key="14">
    <source>
        <dbReference type="Proteomes" id="UP001629462"/>
    </source>
</evidence>
<dbReference type="CDD" id="cd00342">
    <property type="entry name" value="gram_neg_porins"/>
    <property type="match status" value="1"/>
</dbReference>
<evidence type="ECO:0000256" key="1">
    <source>
        <dbReference type="ARBA" id="ARBA00004571"/>
    </source>
</evidence>
<evidence type="ECO:0000256" key="2">
    <source>
        <dbReference type="ARBA" id="ARBA00011233"/>
    </source>
</evidence>
<comment type="caution">
    <text evidence="13">The sequence shown here is derived from an EMBL/GenBank/DDBJ whole genome shotgun (WGS) entry which is preliminary data.</text>
</comment>
<evidence type="ECO:0000256" key="4">
    <source>
        <dbReference type="ARBA" id="ARBA00022452"/>
    </source>
</evidence>
<keyword evidence="7" id="KW-0406">Ion transport</keyword>
<dbReference type="PANTHER" id="PTHR34501">
    <property type="entry name" value="PROTEIN YDDL-RELATED"/>
    <property type="match status" value="1"/>
</dbReference>
<evidence type="ECO:0000256" key="5">
    <source>
        <dbReference type="ARBA" id="ARBA00022692"/>
    </source>
</evidence>
<evidence type="ECO:0000256" key="9">
    <source>
        <dbReference type="ARBA" id="ARBA00023136"/>
    </source>
</evidence>
<evidence type="ECO:0000256" key="3">
    <source>
        <dbReference type="ARBA" id="ARBA00022448"/>
    </source>
</evidence>
<evidence type="ECO:0000256" key="6">
    <source>
        <dbReference type="ARBA" id="ARBA00022729"/>
    </source>
</evidence>
<keyword evidence="14" id="KW-1185">Reference proteome</keyword>
<dbReference type="InterPro" id="IPR023614">
    <property type="entry name" value="Porin_dom_sf"/>
</dbReference>
<dbReference type="RefSeq" id="WP_250486863.1">
    <property type="nucleotide sequence ID" value="NZ_JAQQDB010000001.1"/>
</dbReference>
<evidence type="ECO:0000256" key="8">
    <source>
        <dbReference type="ARBA" id="ARBA00023114"/>
    </source>
</evidence>
<keyword evidence="8" id="KW-0626">Porin</keyword>
<dbReference type="Proteomes" id="UP001629462">
    <property type="component" value="Unassembled WGS sequence"/>
</dbReference>
<dbReference type="Pfam" id="PF13609">
    <property type="entry name" value="Porin_4"/>
    <property type="match status" value="1"/>
</dbReference>
<keyword evidence="10" id="KW-0998">Cell outer membrane</keyword>
<evidence type="ECO:0000256" key="11">
    <source>
        <dbReference type="SAM" id="SignalP"/>
    </source>
</evidence>
<name>A0ABW9CBG7_9BURK</name>
<dbReference type="InterPro" id="IPR050298">
    <property type="entry name" value="Gram-neg_bact_OMP"/>
</dbReference>
<protein>
    <submittedName>
        <fullName evidence="13">Porin</fullName>
    </submittedName>
</protein>
<keyword evidence="6 11" id="KW-0732">Signal</keyword>
<dbReference type="SUPFAM" id="SSF56935">
    <property type="entry name" value="Porins"/>
    <property type="match status" value="1"/>
</dbReference>
<keyword evidence="9" id="KW-0472">Membrane</keyword>
<comment type="subunit">
    <text evidence="2">Homotrimer.</text>
</comment>
<evidence type="ECO:0000256" key="7">
    <source>
        <dbReference type="ARBA" id="ARBA00023065"/>
    </source>
</evidence>
<sequence>MKKKLLTVALAAIPLQSYAQSSVTLFGLLDEGVTYVSNASGHSLVQMASGIQAPNLLGIRGTEDLGGGLQAFFVMDSMPDINTGKQNGGAFTGRESYVGIASPYGTLTLGRQFDYMFDNLSIARWGHQIPYVSLYQLPGGPFAKLGAPLGTFDYTRIAGGEATPNAIKYTSKTYAGFDFGAMYGFSNIAGQTGSNNLMSFGANYNNGPLRLNAAYTYSKEDGIDDGHHGIRNYGFGGRYDFGMLALDVLYTNTRNTFTNGHVDSYEAGWLVKFAPDTFLYANYIYAKGNDQLDNSHSNQGGLTFDYLLSKRTDVYVNAIYQRASGAGAVASVNGTFATSSSQNQTVLRLGMRTLF</sequence>
<evidence type="ECO:0000313" key="13">
    <source>
        <dbReference type="EMBL" id="MFM0515916.1"/>
    </source>
</evidence>
<dbReference type="PANTHER" id="PTHR34501:SF9">
    <property type="entry name" value="MAJOR OUTER MEMBRANE PROTEIN P.IA"/>
    <property type="match status" value="1"/>
</dbReference>
<feature type="domain" description="Porin" evidence="12">
    <location>
        <begin position="7"/>
        <end position="324"/>
    </location>
</feature>
<dbReference type="Gene3D" id="2.40.160.10">
    <property type="entry name" value="Porin"/>
    <property type="match status" value="1"/>
</dbReference>
<proteinExistence type="predicted"/>
<keyword evidence="3" id="KW-0813">Transport</keyword>
<accession>A0ABW9CBG7</accession>
<keyword evidence="4" id="KW-1134">Transmembrane beta strand</keyword>
<keyword evidence="5" id="KW-0812">Transmembrane</keyword>
<dbReference type="EMBL" id="JAQQDB010000001">
    <property type="protein sequence ID" value="MFM0515916.1"/>
    <property type="molecule type" value="Genomic_DNA"/>
</dbReference>
<organism evidence="13 14">
    <name type="scientific">Caballeronia jiangsuensis</name>
    <dbReference type="NCBI Taxonomy" id="1458357"/>
    <lineage>
        <taxon>Bacteria</taxon>
        <taxon>Pseudomonadati</taxon>
        <taxon>Pseudomonadota</taxon>
        <taxon>Betaproteobacteria</taxon>
        <taxon>Burkholderiales</taxon>
        <taxon>Burkholderiaceae</taxon>
        <taxon>Caballeronia</taxon>
    </lineage>
</organism>
<reference evidence="13 14" key="1">
    <citation type="journal article" date="2024" name="Chem. Sci.">
        <title>Discovery of megapolipeptins by genome mining of a Burkholderiales bacteria collection.</title>
        <authorList>
            <person name="Paulo B.S."/>
            <person name="Recchia M.J.J."/>
            <person name="Lee S."/>
            <person name="Fergusson C.H."/>
            <person name="Romanowski S.B."/>
            <person name="Hernandez A."/>
            <person name="Krull N."/>
            <person name="Liu D.Y."/>
            <person name="Cavanagh H."/>
            <person name="Bos A."/>
            <person name="Gray C.A."/>
            <person name="Murphy B.T."/>
            <person name="Linington R.G."/>
            <person name="Eustaquio A.S."/>
        </authorList>
    </citation>
    <scope>NUCLEOTIDE SEQUENCE [LARGE SCALE GENOMIC DNA]</scope>
    <source>
        <strain evidence="13 14">RL17-374-BIF-D</strain>
    </source>
</reference>
<gene>
    <name evidence="13" type="ORF">PQR08_00685</name>
</gene>
<evidence type="ECO:0000259" key="12">
    <source>
        <dbReference type="Pfam" id="PF13609"/>
    </source>
</evidence>